<accession>A0ACC0G0Y0</accession>
<organism evidence="1 2">
    <name type="scientific">Camellia lanceoleosa</name>
    <dbReference type="NCBI Taxonomy" id="1840588"/>
    <lineage>
        <taxon>Eukaryota</taxon>
        <taxon>Viridiplantae</taxon>
        <taxon>Streptophyta</taxon>
        <taxon>Embryophyta</taxon>
        <taxon>Tracheophyta</taxon>
        <taxon>Spermatophyta</taxon>
        <taxon>Magnoliopsida</taxon>
        <taxon>eudicotyledons</taxon>
        <taxon>Gunneridae</taxon>
        <taxon>Pentapetalae</taxon>
        <taxon>asterids</taxon>
        <taxon>Ericales</taxon>
        <taxon>Theaceae</taxon>
        <taxon>Camellia</taxon>
    </lineage>
</organism>
<evidence type="ECO:0000313" key="1">
    <source>
        <dbReference type="EMBL" id="KAI7994706.1"/>
    </source>
</evidence>
<protein>
    <submittedName>
        <fullName evidence="1">DNA-directed RNA polymerases II and V subunit 8A</fullName>
    </submittedName>
</protein>
<dbReference type="EMBL" id="CM045769">
    <property type="protein sequence ID" value="KAI7994706.1"/>
    <property type="molecule type" value="Genomic_DNA"/>
</dbReference>
<keyword evidence="1" id="KW-0804">Transcription</keyword>
<proteinExistence type="predicted"/>
<sequence>MGQDQPIPAALEVSGGERFGIGLEDWESLLSESGQDQSILWWIATEFDDGNVALVAVVGQGSTAVDGVSNGGSGSSLSTPKISSETGNPRASNLEFNNNSKQIPILGSSINNLIYQLENPESKPQIFNPQGAAKSFADKFEYVMHGLLYKISEDESSGPDVKVMIYISFGGLQLMLKGNPSYMGKFKYLPHTWIAEVSD</sequence>
<name>A0ACC0G0Y0_9ERIC</name>
<keyword evidence="1" id="KW-0240">DNA-directed RNA polymerase</keyword>
<dbReference type="Proteomes" id="UP001060215">
    <property type="component" value="Chromosome 12"/>
</dbReference>
<reference evidence="1 2" key="1">
    <citation type="journal article" date="2022" name="Plant J.">
        <title>Chromosome-level genome of Camellia lanceoleosa provides a valuable resource for understanding genome evolution and self-incompatibility.</title>
        <authorList>
            <person name="Gong W."/>
            <person name="Xiao S."/>
            <person name="Wang L."/>
            <person name="Liao Z."/>
            <person name="Chang Y."/>
            <person name="Mo W."/>
            <person name="Hu G."/>
            <person name="Li W."/>
            <person name="Zhao G."/>
            <person name="Zhu H."/>
            <person name="Hu X."/>
            <person name="Ji K."/>
            <person name="Xiang X."/>
            <person name="Song Q."/>
            <person name="Yuan D."/>
            <person name="Jin S."/>
            <person name="Zhang L."/>
        </authorList>
    </citation>
    <scope>NUCLEOTIDE SEQUENCE [LARGE SCALE GENOMIC DNA]</scope>
    <source>
        <strain evidence="1">SQ_2022a</strain>
    </source>
</reference>
<comment type="caution">
    <text evidence="1">The sequence shown here is derived from an EMBL/GenBank/DDBJ whole genome shotgun (WGS) entry which is preliminary data.</text>
</comment>
<gene>
    <name evidence="1" type="ORF">LOK49_LG11G02432</name>
</gene>
<evidence type="ECO:0000313" key="2">
    <source>
        <dbReference type="Proteomes" id="UP001060215"/>
    </source>
</evidence>
<keyword evidence="2" id="KW-1185">Reference proteome</keyword>